<protein>
    <submittedName>
        <fullName evidence="6">Glutathione-dependent formaldehyde dehydrogenase</fullName>
    </submittedName>
</protein>
<reference evidence="6" key="1">
    <citation type="submission" date="2021-05" db="EMBL/GenBank/DDBJ databases">
        <authorList>
            <person name="Pietrasiak N."/>
            <person name="Ward R."/>
            <person name="Stajich J.E."/>
            <person name="Kurbessoian T."/>
        </authorList>
    </citation>
    <scope>NUCLEOTIDE SEQUENCE</scope>
    <source>
        <strain evidence="6">UHER 2000/2452</strain>
    </source>
</reference>
<dbReference type="Gene3D" id="3.90.180.10">
    <property type="entry name" value="Medium-chain alcohol dehydrogenases, catalytic domain"/>
    <property type="match status" value="1"/>
</dbReference>
<dbReference type="InterPro" id="IPR013154">
    <property type="entry name" value="ADH-like_N"/>
</dbReference>
<evidence type="ECO:0000259" key="4">
    <source>
        <dbReference type="Pfam" id="PF00107"/>
    </source>
</evidence>
<feature type="domain" description="Alcohol dehydrogenase-like C-terminal" evidence="4">
    <location>
        <begin position="205"/>
        <end position="272"/>
    </location>
</feature>
<feature type="domain" description="Alcohol dehydrogenase-like N-terminal" evidence="5">
    <location>
        <begin position="25"/>
        <end position="165"/>
    </location>
</feature>
<dbReference type="InterPro" id="IPR013149">
    <property type="entry name" value="ADH-like_C"/>
</dbReference>
<comment type="caution">
    <text evidence="6">The sequence shown here is derived from an EMBL/GenBank/DDBJ whole genome shotgun (WGS) entry which is preliminary data.</text>
</comment>
<evidence type="ECO:0000313" key="6">
    <source>
        <dbReference type="EMBL" id="MBW4657175.1"/>
    </source>
</evidence>
<organism evidence="6 7">
    <name type="scientific">Drouetiella hepatica Uher 2000/2452</name>
    <dbReference type="NCBI Taxonomy" id="904376"/>
    <lineage>
        <taxon>Bacteria</taxon>
        <taxon>Bacillati</taxon>
        <taxon>Cyanobacteriota</taxon>
        <taxon>Cyanophyceae</taxon>
        <taxon>Oculatellales</taxon>
        <taxon>Oculatellaceae</taxon>
        <taxon>Drouetiella</taxon>
    </lineage>
</organism>
<dbReference type="GO" id="GO:0046872">
    <property type="term" value="F:metal ion binding"/>
    <property type="evidence" value="ECO:0007669"/>
    <property type="project" value="UniProtKB-KW"/>
</dbReference>
<dbReference type="AlphaFoldDB" id="A0A951Q781"/>
<evidence type="ECO:0000256" key="1">
    <source>
        <dbReference type="ARBA" id="ARBA00001947"/>
    </source>
</evidence>
<comment type="cofactor">
    <cofactor evidence="1">
        <name>Zn(2+)</name>
        <dbReference type="ChEBI" id="CHEBI:29105"/>
    </cofactor>
</comment>
<accession>A0A951Q781</accession>
<evidence type="ECO:0000313" key="7">
    <source>
        <dbReference type="Proteomes" id="UP000757435"/>
    </source>
</evidence>
<reference evidence="6" key="2">
    <citation type="journal article" date="2022" name="Microbiol. Resour. Announc.">
        <title>Metagenome Sequencing to Explore Phylogenomics of Terrestrial Cyanobacteria.</title>
        <authorList>
            <person name="Ward R.D."/>
            <person name="Stajich J.E."/>
            <person name="Johansen J.R."/>
            <person name="Huntemann M."/>
            <person name="Clum A."/>
            <person name="Foster B."/>
            <person name="Foster B."/>
            <person name="Roux S."/>
            <person name="Palaniappan K."/>
            <person name="Varghese N."/>
            <person name="Mukherjee S."/>
            <person name="Reddy T.B.K."/>
            <person name="Daum C."/>
            <person name="Copeland A."/>
            <person name="Chen I.A."/>
            <person name="Ivanova N.N."/>
            <person name="Kyrpides N.C."/>
            <person name="Shapiro N."/>
            <person name="Eloe-Fadrosh E.A."/>
            <person name="Pietrasiak N."/>
        </authorList>
    </citation>
    <scope>NUCLEOTIDE SEQUENCE</scope>
    <source>
        <strain evidence="6">UHER 2000/2452</strain>
    </source>
</reference>
<gene>
    <name evidence="6" type="ORF">KME15_00740</name>
</gene>
<evidence type="ECO:0000256" key="2">
    <source>
        <dbReference type="ARBA" id="ARBA00022723"/>
    </source>
</evidence>
<dbReference type="Pfam" id="PF08240">
    <property type="entry name" value="ADH_N"/>
    <property type="match status" value="1"/>
</dbReference>
<dbReference type="InterPro" id="IPR011032">
    <property type="entry name" value="GroES-like_sf"/>
</dbReference>
<evidence type="ECO:0000259" key="5">
    <source>
        <dbReference type="Pfam" id="PF08240"/>
    </source>
</evidence>
<keyword evidence="2" id="KW-0479">Metal-binding</keyword>
<evidence type="ECO:0000256" key="3">
    <source>
        <dbReference type="ARBA" id="ARBA00022833"/>
    </source>
</evidence>
<dbReference type="SUPFAM" id="SSF50129">
    <property type="entry name" value="GroES-like"/>
    <property type="match status" value="1"/>
</dbReference>
<dbReference type="EMBL" id="JAHHHD010000001">
    <property type="protein sequence ID" value="MBW4657175.1"/>
    <property type="molecule type" value="Genomic_DNA"/>
</dbReference>
<name>A0A951Q781_9CYAN</name>
<dbReference type="PANTHER" id="PTHR42813:SF2">
    <property type="entry name" value="DEHYDROGENASE, ZINC-CONTAINING, PUTATIVE (AFU_ORTHOLOGUE AFUA_2G02810)-RELATED"/>
    <property type="match status" value="1"/>
</dbReference>
<dbReference type="InterPro" id="IPR036291">
    <property type="entry name" value="NAD(P)-bd_dom_sf"/>
</dbReference>
<proteinExistence type="predicted"/>
<keyword evidence="3" id="KW-0862">Zinc</keyword>
<sequence>MKAVCWQGTNKVTVETVPDPKLINPRDAIVKITSTAICGSDLHLYNGFNPTMKQGDILGHEFMGEIVELGSAFKNGNIHDKGKALAVGDRVVVPFTISCGGCFFCNRDLWSLCDNSNPNAWMVEKVMGHSPSGLFGYSHLTGGYAGGQAEYARVPFADVGLFKIPSDLTDEQVLFLTDIFPTGYMAAENCNIQPGDTVAIWGCGPVGQFAIRSAFLLGAERVIAIDRVPERLQMAKEGGAEILNFEEIEVGEALKEMTGGRGPDSAMDAVGMEAHGMGLEGFYDKAMQAVRMETDRPNVLRQAIVACRKGGTVSVPGVYTGFVDKMPMGAFMNKGLTMKTGQTHVHRYLQPLTERIQKGEIDPSFLVTHTLPIEQAPHGYEIFKHKKESCIKIVLKP</sequence>
<dbReference type="Gene3D" id="3.40.50.720">
    <property type="entry name" value="NAD(P)-binding Rossmann-like Domain"/>
    <property type="match status" value="1"/>
</dbReference>
<dbReference type="PANTHER" id="PTHR42813">
    <property type="entry name" value="ZINC-TYPE ALCOHOL DEHYDROGENASE-LIKE"/>
    <property type="match status" value="1"/>
</dbReference>
<dbReference type="SUPFAM" id="SSF51735">
    <property type="entry name" value="NAD(P)-binding Rossmann-fold domains"/>
    <property type="match status" value="1"/>
</dbReference>
<dbReference type="CDD" id="cd08283">
    <property type="entry name" value="FDH_like_1"/>
    <property type="match status" value="1"/>
</dbReference>
<dbReference type="Proteomes" id="UP000757435">
    <property type="component" value="Unassembled WGS sequence"/>
</dbReference>
<dbReference type="Pfam" id="PF00107">
    <property type="entry name" value="ADH_zinc_N"/>
    <property type="match status" value="1"/>
</dbReference>